<proteinExistence type="predicted"/>
<dbReference type="GO" id="GO:0006935">
    <property type="term" value="P:chemotaxis"/>
    <property type="evidence" value="ECO:0007669"/>
    <property type="project" value="UniProtKB-KW"/>
</dbReference>
<feature type="domain" description="Response regulatory" evidence="4">
    <location>
        <begin position="133"/>
        <end position="249"/>
    </location>
</feature>
<evidence type="ECO:0000259" key="4">
    <source>
        <dbReference type="PROSITE" id="PS50110"/>
    </source>
</evidence>
<dbReference type="Pfam" id="PF13690">
    <property type="entry name" value="CheX"/>
    <property type="match status" value="1"/>
</dbReference>
<evidence type="ECO:0000256" key="1">
    <source>
        <dbReference type="ARBA" id="ARBA00022500"/>
    </source>
</evidence>
<evidence type="ECO:0000313" key="5">
    <source>
        <dbReference type="EMBL" id="SMF52502.1"/>
    </source>
</evidence>
<dbReference type="Gene3D" id="3.40.1550.10">
    <property type="entry name" value="CheC-like"/>
    <property type="match status" value="1"/>
</dbReference>
<dbReference type="InterPro" id="IPR028976">
    <property type="entry name" value="CheC-like_sf"/>
</dbReference>
<reference evidence="6" key="1">
    <citation type="submission" date="2017-04" db="EMBL/GenBank/DDBJ databases">
        <authorList>
            <person name="Varghese N."/>
            <person name="Submissions S."/>
        </authorList>
    </citation>
    <scope>NUCLEOTIDE SEQUENCE [LARGE SCALE GENOMIC DNA]</scope>
    <source>
        <strain evidence="6">RKEM611</strain>
    </source>
</reference>
<protein>
    <submittedName>
        <fullName evidence="5">Chemotaxis phosphatase CheX</fullName>
    </submittedName>
</protein>
<dbReference type="OrthoDB" id="9782655at2"/>
<dbReference type="CDD" id="cd00156">
    <property type="entry name" value="REC"/>
    <property type="match status" value="1"/>
</dbReference>
<dbReference type="InterPro" id="IPR001789">
    <property type="entry name" value="Sig_transdc_resp-reg_receiver"/>
</dbReference>
<organism evidence="5 6">
    <name type="scientific">Pseudobacteriovorax antillogorgiicola</name>
    <dbReference type="NCBI Taxonomy" id="1513793"/>
    <lineage>
        <taxon>Bacteria</taxon>
        <taxon>Pseudomonadati</taxon>
        <taxon>Bdellovibrionota</taxon>
        <taxon>Oligoflexia</taxon>
        <taxon>Oligoflexales</taxon>
        <taxon>Pseudobacteriovoracaceae</taxon>
        <taxon>Pseudobacteriovorax</taxon>
    </lineage>
</organism>
<dbReference type="SUPFAM" id="SSF52172">
    <property type="entry name" value="CheY-like"/>
    <property type="match status" value="2"/>
</dbReference>
<evidence type="ECO:0000256" key="3">
    <source>
        <dbReference type="PROSITE-ProRule" id="PRU00169"/>
    </source>
</evidence>
<dbReference type="RefSeq" id="WP_132321796.1">
    <property type="nucleotide sequence ID" value="NZ_FWZT01000016.1"/>
</dbReference>
<dbReference type="Proteomes" id="UP000192907">
    <property type="component" value="Unassembled WGS sequence"/>
</dbReference>
<keyword evidence="6" id="KW-1185">Reference proteome</keyword>
<keyword evidence="2 3" id="KW-0597">Phosphoprotein</keyword>
<dbReference type="STRING" id="1513793.SAMN06296036_11659"/>
<dbReference type="GO" id="GO:0000160">
    <property type="term" value="P:phosphorelay signal transduction system"/>
    <property type="evidence" value="ECO:0007669"/>
    <property type="project" value="InterPro"/>
</dbReference>
<accession>A0A1Y6CFL8</accession>
<dbReference type="PANTHER" id="PTHR44591">
    <property type="entry name" value="STRESS RESPONSE REGULATOR PROTEIN 1"/>
    <property type="match status" value="1"/>
</dbReference>
<dbReference type="PROSITE" id="PS50110">
    <property type="entry name" value="RESPONSE_REGULATORY"/>
    <property type="match status" value="1"/>
</dbReference>
<dbReference type="InterPro" id="IPR028051">
    <property type="entry name" value="CheX-like_dom"/>
</dbReference>
<sequence length="431" mass="49026">MKFLVVDPSRSVHAFLGLIAKDLDFEGVYSCVDAINELQSKNYDLILFDWSIEDKHMLLEFSDYPVTRIAMTSTIKRSQINNIMLSSVDGLLSKPFTKERFNDCILYNRHLDPEANKSPQVQDQNSDNLVPIRVLFCEDDEQMRDIIEADLDDLGNYQATFACDGLEGADLLENEQFDVLITDIDMPGLSGIDLIKKVRKSNKNAHIPIFIFSGAVDSQVEQFAEEYVIKIFYKPFDITEILRTIHNKIFPARTIPSYHSSLVDYWYETVNEVLASNLGDCTFGTLEVVESSVFQAYISSSIGMVGKSINGRIHLFCDYKFCQDFLQHVFHENYENEVNRIEEFIGELNNQLAGRLKLKLEAHGIALQITVPSTHFGKEDVTKELEQNKVLLLNGHSKTGRCQILISMSKISDEIFGHKTKTVVLEGGLFF</sequence>
<evidence type="ECO:0000256" key="2">
    <source>
        <dbReference type="ARBA" id="ARBA00022553"/>
    </source>
</evidence>
<feature type="modified residue" description="4-aspartylphosphate" evidence="3">
    <location>
        <position position="183"/>
    </location>
</feature>
<dbReference type="EMBL" id="FWZT01000016">
    <property type="protein sequence ID" value="SMF52502.1"/>
    <property type="molecule type" value="Genomic_DNA"/>
</dbReference>
<name>A0A1Y6CFL8_9BACT</name>
<dbReference type="SMART" id="SM00448">
    <property type="entry name" value="REC"/>
    <property type="match status" value="2"/>
</dbReference>
<dbReference type="SUPFAM" id="SSF103039">
    <property type="entry name" value="CheC-like"/>
    <property type="match status" value="1"/>
</dbReference>
<dbReference type="PANTHER" id="PTHR44591:SF3">
    <property type="entry name" value="RESPONSE REGULATORY DOMAIN-CONTAINING PROTEIN"/>
    <property type="match status" value="1"/>
</dbReference>
<dbReference type="AlphaFoldDB" id="A0A1Y6CFL8"/>
<dbReference type="InterPro" id="IPR011006">
    <property type="entry name" value="CheY-like_superfamily"/>
</dbReference>
<evidence type="ECO:0000313" key="6">
    <source>
        <dbReference type="Proteomes" id="UP000192907"/>
    </source>
</evidence>
<gene>
    <name evidence="5" type="ORF">SAMN06296036_11659</name>
</gene>
<dbReference type="Pfam" id="PF00072">
    <property type="entry name" value="Response_reg"/>
    <property type="match status" value="1"/>
</dbReference>
<dbReference type="Gene3D" id="3.40.50.2300">
    <property type="match status" value="2"/>
</dbReference>
<keyword evidence="1" id="KW-0145">Chemotaxis</keyword>
<dbReference type="InterPro" id="IPR050595">
    <property type="entry name" value="Bact_response_regulator"/>
</dbReference>